<dbReference type="GO" id="GO:0051536">
    <property type="term" value="F:iron-sulfur cluster binding"/>
    <property type="evidence" value="ECO:0007669"/>
    <property type="project" value="InterPro"/>
</dbReference>
<name>A0A3N0AIU7_9ACTN</name>
<organism evidence="3 4">
    <name type="scientific">Slackia faecicanis</name>
    <dbReference type="NCBI Taxonomy" id="255723"/>
    <lineage>
        <taxon>Bacteria</taxon>
        <taxon>Bacillati</taxon>
        <taxon>Actinomycetota</taxon>
        <taxon>Coriobacteriia</taxon>
        <taxon>Eggerthellales</taxon>
        <taxon>Eggerthellaceae</taxon>
        <taxon>Slackia</taxon>
    </lineage>
</organism>
<dbReference type="InterPro" id="IPR006137">
    <property type="entry name" value="NADH_UbQ_OxRdtase-like_20kDa"/>
</dbReference>
<reference evidence="4" key="1">
    <citation type="submission" date="2018-05" db="EMBL/GenBank/DDBJ databases">
        <title>Genome Sequencing of selected type strains of the family Eggerthellaceae.</title>
        <authorList>
            <person name="Danylec N."/>
            <person name="Stoll D.A."/>
            <person name="Doetsch A."/>
            <person name="Huch M."/>
        </authorList>
    </citation>
    <scope>NUCLEOTIDE SEQUENCE [LARGE SCALE GENOMIC DNA]</scope>
    <source>
        <strain evidence="4">DSM 17537</strain>
    </source>
</reference>
<proteinExistence type="predicted"/>
<protein>
    <submittedName>
        <fullName evidence="3">NADH:ubiquinone oxidoreductase</fullName>
    </submittedName>
</protein>
<gene>
    <name evidence="3" type="ORF">DMP07_02505</name>
</gene>
<dbReference type="PANTHER" id="PTHR42845">
    <property type="entry name" value="COENZYME F420-REDUCING HYDROGENASE, GAMMA SUBUNIT"/>
    <property type="match status" value="1"/>
</dbReference>
<keyword evidence="4" id="KW-1185">Reference proteome</keyword>
<sequence>MACSNNTAGMPPRVVIVGLASCFGCQLQITNDEAHLLDVLGQVDLRYWQLASSAPEPEGDVDVVVIEGAVTTEESRRCVQQWRERARTLIAIGACAVTGGIPGMAAKGLDPRYDAVYGADVPEACGETCAPCSVSSVVDVDFEVRSCPIDTADFIRILERALYGSNALDLTDTMCGSCKRNEGGCLWRQGKQCLGLVTLAGCGAKCVNLGRECNGCRGLSPHANLPAARAMVESMGMSVSDFDEALELFNQTNPMLREGK</sequence>
<dbReference type="GO" id="GO:0016491">
    <property type="term" value="F:oxidoreductase activity"/>
    <property type="evidence" value="ECO:0007669"/>
    <property type="project" value="UniProtKB-KW"/>
</dbReference>
<keyword evidence="3" id="KW-0830">Ubiquinone</keyword>
<dbReference type="OrthoDB" id="9787729at2"/>
<dbReference type="EMBL" id="QICB01000001">
    <property type="protein sequence ID" value="RNL21721.1"/>
    <property type="molecule type" value="Genomic_DNA"/>
</dbReference>
<evidence type="ECO:0000313" key="4">
    <source>
        <dbReference type="Proteomes" id="UP000267368"/>
    </source>
</evidence>
<dbReference type="Pfam" id="PF01058">
    <property type="entry name" value="Oxidored_q6"/>
    <property type="match status" value="1"/>
</dbReference>
<dbReference type="PANTHER" id="PTHR42845:SF2">
    <property type="entry name" value="F420-NON-REDUCING HYDROGENASE VHU SUBUNIT G"/>
    <property type="match status" value="1"/>
</dbReference>
<comment type="caution">
    <text evidence="3">The sequence shown here is derived from an EMBL/GenBank/DDBJ whole genome shotgun (WGS) entry which is preliminary data.</text>
</comment>
<evidence type="ECO:0000256" key="1">
    <source>
        <dbReference type="ARBA" id="ARBA00023002"/>
    </source>
</evidence>
<dbReference type="InterPro" id="IPR051349">
    <property type="entry name" value="Hydrogenase_assoc-protein"/>
</dbReference>
<dbReference type="Gene3D" id="3.40.50.700">
    <property type="entry name" value="NADH:ubiquinone oxidoreductase-like, 20kDa subunit"/>
    <property type="match status" value="1"/>
</dbReference>
<accession>A0A3N0AIU7</accession>
<dbReference type="InterPro" id="IPR037024">
    <property type="entry name" value="NiFe_Hase_small_N_sf"/>
</dbReference>
<dbReference type="Proteomes" id="UP000267368">
    <property type="component" value="Unassembled WGS sequence"/>
</dbReference>
<keyword evidence="1" id="KW-0560">Oxidoreductase</keyword>
<feature type="domain" description="NADH:ubiquinone oxidoreductase-like 20kDa subunit" evidence="2">
    <location>
        <begin position="22"/>
        <end position="159"/>
    </location>
</feature>
<dbReference type="AlphaFoldDB" id="A0A3N0AIU7"/>
<evidence type="ECO:0000259" key="2">
    <source>
        <dbReference type="Pfam" id="PF01058"/>
    </source>
</evidence>
<evidence type="ECO:0000313" key="3">
    <source>
        <dbReference type="EMBL" id="RNL21721.1"/>
    </source>
</evidence>
<dbReference type="SUPFAM" id="SSF56770">
    <property type="entry name" value="HydA/Nqo6-like"/>
    <property type="match status" value="1"/>
</dbReference>
<dbReference type="RefSeq" id="WP_123197561.1">
    <property type="nucleotide sequence ID" value="NZ_QICB01000001.1"/>
</dbReference>